<evidence type="ECO:0000256" key="5">
    <source>
        <dbReference type="ARBA" id="ARBA00022825"/>
    </source>
</evidence>
<keyword evidence="3 11" id="KW-0732">Signal</keyword>
<dbReference type="PROSITE" id="PS00135">
    <property type="entry name" value="TRYPSIN_SER"/>
    <property type="match status" value="1"/>
</dbReference>
<evidence type="ECO:0000256" key="8">
    <source>
        <dbReference type="ARBA" id="ARBA00036320"/>
    </source>
</evidence>
<evidence type="ECO:0000256" key="9">
    <source>
        <dbReference type="ARBA" id="ARBA00038868"/>
    </source>
</evidence>
<dbReference type="PANTHER" id="PTHR24271:SF81">
    <property type="entry name" value="GRANZYME B"/>
    <property type="match status" value="1"/>
</dbReference>
<sequence length="184" mass="20352">MFIHSELLILLALTLGGQVRTGKIIGGHKAAAHSRPYMVLLKTEMDDGTTKHCGGFLLNEDFVMTAAHCQARSYTVLLGVHNVKHNDEIQRINVDQTFPHKDYNATNYKNDIMLLKLSSKANFCENGDIGPGEGDSGGPLVCEDEKAYGVVSHKFKPDSGGQQIDCYAKITDYSRWIYLTMTKA</sequence>
<dbReference type="InterPro" id="IPR033116">
    <property type="entry name" value="TRYPSIN_SER"/>
</dbReference>
<feature type="domain" description="Peptidase S1" evidence="12">
    <location>
        <begin position="24"/>
        <end position="182"/>
    </location>
</feature>
<name>A0AAN8DX84_CHAGU</name>
<dbReference type="InterPro" id="IPR009003">
    <property type="entry name" value="Peptidase_S1_PA"/>
</dbReference>
<dbReference type="InterPro" id="IPR018114">
    <property type="entry name" value="TRYPSIN_HIS"/>
</dbReference>
<dbReference type="SUPFAM" id="SSF50494">
    <property type="entry name" value="Trypsin-like serine proteases"/>
    <property type="match status" value="1"/>
</dbReference>
<dbReference type="EC" id="3.4.21.4" evidence="9"/>
<keyword evidence="2 10" id="KW-0645">Protease</keyword>
<dbReference type="InterPro" id="IPR001254">
    <property type="entry name" value="Trypsin_dom"/>
</dbReference>
<comment type="subcellular location">
    <subcellularLocation>
        <location evidence="1">Secreted</location>
        <location evidence="1">Extracellular space</location>
    </subcellularLocation>
</comment>
<dbReference type="PRINTS" id="PR00722">
    <property type="entry name" value="CHYMOTRYPSIN"/>
</dbReference>
<keyword evidence="5 10" id="KW-0720">Serine protease</keyword>
<comment type="catalytic activity">
    <reaction evidence="8">
        <text>Preferential cleavage: Arg-|-Xaa, Lys-|-Xaa.</text>
        <dbReference type="EC" id="3.4.21.4"/>
    </reaction>
</comment>
<protein>
    <recommendedName>
        <fullName evidence="9">trypsin</fullName>
        <ecNumber evidence="9">3.4.21.4</ecNumber>
    </recommendedName>
</protein>
<evidence type="ECO:0000313" key="13">
    <source>
        <dbReference type="EMBL" id="KAK5930986.1"/>
    </source>
</evidence>
<evidence type="ECO:0000259" key="12">
    <source>
        <dbReference type="PROSITE" id="PS50240"/>
    </source>
</evidence>
<dbReference type="GO" id="GO:0005576">
    <property type="term" value="C:extracellular region"/>
    <property type="evidence" value="ECO:0007669"/>
    <property type="project" value="UniProtKB-SubCell"/>
</dbReference>
<dbReference type="GO" id="GO:0004252">
    <property type="term" value="F:serine-type endopeptidase activity"/>
    <property type="evidence" value="ECO:0007669"/>
    <property type="project" value="UniProtKB-EC"/>
</dbReference>
<dbReference type="Gene3D" id="2.40.10.10">
    <property type="entry name" value="Trypsin-like serine proteases"/>
    <property type="match status" value="3"/>
</dbReference>
<keyword evidence="14" id="KW-1185">Reference proteome</keyword>
<dbReference type="Pfam" id="PF00089">
    <property type="entry name" value="Trypsin"/>
    <property type="match status" value="2"/>
</dbReference>
<dbReference type="InterPro" id="IPR001314">
    <property type="entry name" value="Peptidase_S1A"/>
</dbReference>
<evidence type="ECO:0000256" key="4">
    <source>
        <dbReference type="ARBA" id="ARBA00022801"/>
    </source>
</evidence>
<evidence type="ECO:0000256" key="7">
    <source>
        <dbReference type="ARBA" id="ARBA00023157"/>
    </source>
</evidence>
<dbReference type="Proteomes" id="UP001331515">
    <property type="component" value="Unassembled WGS sequence"/>
</dbReference>
<evidence type="ECO:0000313" key="14">
    <source>
        <dbReference type="Proteomes" id="UP001331515"/>
    </source>
</evidence>
<gene>
    <name evidence="13" type="ORF">CgunFtcFv8_027178</name>
</gene>
<keyword evidence="6" id="KW-0865">Zymogen</keyword>
<keyword evidence="4 10" id="KW-0378">Hydrolase</keyword>
<dbReference type="CDD" id="cd00190">
    <property type="entry name" value="Tryp_SPc"/>
    <property type="match status" value="1"/>
</dbReference>
<proteinExistence type="predicted"/>
<evidence type="ECO:0000256" key="2">
    <source>
        <dbReference type="ARBA" id="ARBA00022670"/>
    </source>
</evidence>
<dbReference type="InterPro" id="IPR043504">
    <property type="entry name" value="Peptidase_S1_PA_chymotrypsin"/>
</dbReference>
<dbReference type="EMBL" id="JAURVH010001516">
    <property type="protein sequence ID" value="KAK5930986.1"/>
    <property type="molecule type" value="Genomic_DNA"/>
</dbReference>
<dbReference type="AlphaFoldDB" id="A0AAN8DX84"/>
<accession>A0AAN8DX84</accession>
<evidence type="ECO:0000256" key="11">
    <source>
        <dbReference type="SAM" id="SignalP"/>
    </source>
</evidence>
<dbReference type="FunFam" id="2.40.10.10:FF:000005">
    <property type="entry name" value="Serine protease 37"/>
    <property type="match status" value="1"/>
</dbReference>
<feature type="signal peptide" evidence="11">
    <location>
        <begin position="1"/>
        <end position="21"/>
    </location>
</feature>
<dbReference type="PROSITE" id="PS00134">
    <property type="entry name" value="TRYPSIN_HIS"/>
    <property type="match status" value="1"/>
</dbReference>
<keyword evidence="7" id="KW-1015">Disulfide bond</keyword>
<evidence type="ECO:0000256" key="3">
    <source>
        <dbReference type="ARBA" id="ARBA00022729"/>
    </source>
</evidence>
<organism evidence="13 14">
    <name type="scientific">Champsocephalus gunnari</name>
    <name type="common">Mackerel icefish</name>
    <dbReference type="NCBI Taxonomy" id="52237"/>
    <lineage>
        <taxon>Eukaryota</taxon>
        <taxon>Metazoa</taxon>
        <taxon>Chordata</taxon>
        <taxon>Craniata</taxon>
        <taxon>Vertebrata</taxon>
        <taxon>Euteleostomi</taxon>
        <taxon>Actinopterygii</taxon>
        <taxon>Neopterygii</taxon>
        <taxon>Teleostei</taxon>
        <taxon>Neoteleostei</taxon>
        <taxon>Acanthomorphata</taxon>
        <taxon>Eupercaria</taxon>
        <taxon>Perciformes</taxon>
        <taxon>Notothenioidei</taxon>
        <taxon>Channichthyidae</taxon>
        <taxon>Champsocephalus</taxon>
    </lineage>
</organism>
<dbReference type="SMART" id="SM00020">
    <property type="entry name" value="Tryp_SPc"/>
    <property type="match status" value="1"/>
</dbReference>
<evidence type="ECO:0000256" key="1">
    <source>
        <dbReference type="ARBA" id="ARBA00004239"/>
    </source>
</evidence>
<dbReference type="PANTHER" id="PTHR24271">
    <property type="entry name" value="KALLIKREIN-RELATED"/>
    <property type="match status" value="1"/>
</dbReference>
<dbReference type="PROSITE" id="PS50240">
    <property type="entry name" value="TRYPSIN_DOM"/>
    <property type="match status" value="1"/>
</dbReference>
<evidence type="ECO:0000256" key="10">
    <source>
        <dbReference type="RuleBase" id="RU363034"/>
    </source>
</evidence>
<feature type="chain" id="PRO_5042837049" description="trypsin" evidence="11">
    <location>
        <begin position="22"/>
        <end position="184"/>
    </location>
</feature>
<evidence type="ECO:0000256" key="6">
    <source>
        <dbReference type="ARBA" id="ARBA00023145"/>
    </source>
</evidence>
<reference evidence="13 14" key="1">
    <citation type="journal article" date="2023" name="Mol. Biol. Evol.">
        <title>Genomics of Secondarily Temperate Adaptation in the Only Non-Antarctic Icefish.</title>
        <authorList>
            <person name="Rivera-Colon A.G."/>
            <person name="Rayamajhi N."/>
            <person name="Minhas B.F."/>
            <person name="Madrigal G."/>
            <person name="Bilyk K.T."/>
            <person name="Yoon V."/>
            <person name="Hune M."/>
            <person name="Gregory S."/>
            <person name="Cheng C.H.C."/>
            <person name="Catchen J.M."/>
        </authorList>
    </citation>
    <scope>NUCLEOTIDE SEQUENCE [LARGE SCALE GENOMIC DNA]</scope>
    <source>
        <tissue evidence="13">White muscle</tissue>
    </source>
</reference>
<dbReference type="GO" id="GO:0006508">
    <property type="term" value="P:proteolysis"/>
    <property type="evidence" value="ECO:0007669"/>
    <property type="project" value="UniProtKB-KW"/>
</dbReference>
<comment type="caution">
    <text evidence="13">The sequence shown here is derived from an EMBL/GenBank/DDBJ whole genome shotgun (WGS) entry which is preliminary data.</text>
</comment>